<organism evidence="2 3">
    <name type="scientific">Candidatus Vogelbacteria bacterium RIFOXYD1_FULL_46_19</name>
    <dbReference type="NCBI Taxonomy" id="1802439"/>
    <lineage>
        <taxon>Bacteria</taxon>
        <taxon>Candidatus Vogeliibacteriota</taxon>
    </lineage>
</organism>
<dbReference type="STRING" id="1802439.A2589_01910"/>
<sequence length="93" mass="10321">MDKDKLVTIETYNRQAVAFAAKFDEQGPRQDDIEKIFKLCQKTNPYVLEIGCGNGRDAAQIILKTTNYLGIDVSGSLLNLAKEKVSIGRCGRI</sequence>
<dbReference type="InterPro" id="IPR029063">
    <property type="entry name" value="SAM-dependent_MTases_sf"/>
</dbReference>
<comment type="caution">
    <text evidence="2">The sequence shown here is derived from an EMBL/GenBank/DDBJ whole genome shotgun (WGS) entry which is preliminary data.</text>
</comment>
<dbReference type="Proteomes" id="UP000177838">
    <property type="component" value="Unassembled WGS sequence"/>
</dbReference>
<dbReference type="InterPro" id="IPR041698">
    <property type="entry name" value="Methyltransf_25"/>
</dbReference>
<dbReference type="AlphaFoldDB" id="A0A1G2QG49"/>
<proteinExistence type="predicted"/>
<evidence type="ECO:0000313" key="2">
    <source>
        <dbReference type="EMBL" id="OHA59595.1"/>
    </source>
</evidence>
<gene>
    <name evidence="2" type="ORF">A2589_01910</name>
</gene>
<protein>
    <recommendedName>
        <fullName evidence="1">Methyltransferase domain-containing protein</fullName>
    </recommendedName>
</protein>
<feature type="domain" description="Methyltransferase" evidence="1">
    <location>
        <begin position="47"/>
        <end position="85"/>
    </location>
</feature>
<name>A0A1G2QG49_9BACT</name>
<dbReference type="EMBL" id="MHTK01000006">
    <property type="protein sequence ID" value="OHA59595.1"/>
    <property type="molecule type" value="Genomic_DNA"/>
</dbReference>
<evidence type="ECO:0000313" key="3">
    <source>
        <dbReference type="Proteomes" id="UP000177838"/>
    </source>
</evidence>
<dbReference type="SUPFAM" id="SSF53335">
    <property type="entry name" value="S-adenosyl-L-methionine-dependent methyltransferases"/>
    <property type="match status" value="1"/>
</dbReference>
<accession>A0A1G2QG49</accession>
<reference evidence="2 3" key="1">
    <citation type="journal article" date="2016" name="Nat. Commun.">
        <title>Thousands of microbial genomes shed light on interconnected biogeochemical processes in an aquifer system.</title>
        <authorList>
            <person name="Anantharaman K."/>
            <person name="Brown C.T."/>
            <person name="Hug L.A."/>
            <person name="Sharon I."/>
            <person name="Castelle C.J."/>
            <person name="Probst A.J."/>
            <person name="Thomas B.C."/>
            <person name="Singh A."/>
            <person name="Wilkins M.J."/>
            <person name="Karaoz U."/>
            <person name="Brodie E.L."/>
            <person name="Williams K.H."/>
            <person name="Hubbard S.S."/>
            <person name="Banfield J.F."/>
        </authorList>
    </citation>
    <scope>NUCLEOTIDE SEQUENCE [LARGE SCALE GENOMIC DNA]</scope>
</reference>
<dbReference type="Pfam" id="PF13649">
    <property type="entry name" value="Methyltransf_25"/>
    <property type="match status" value="1"/>
</dbReference>
<evidence type="ECO:0000259" key="1">
    <source>
        <dbReference type="Pfam" id="PF13649"/>
    </source>
</evidence>
<dbReference type="Gene3D" id="3.40.50.150">
    <property type="entry name" value="Vaccinia Virus protein VP39"/>
    <property type="match status" value="1"/>
</dbReference>